<reference evidence="3" key="1">
    <citation type="submission" date="2011-12" db="EMBL/GenBank/DDBJ databases">
        <title>The complete genome of chromosome of Sulfobacillus acidophilus DSM 10332.</title>
        <authorList>
            <person name="Lucas S."/>
            <person name="Han J."/>
            <person name="Lapidus A."/>
            <person name="Bruce D."/>
            <person name="Goodwin L."/>
            <person name="Pitluck S."/>
            <person name="Peters L."/>
            <person name="Kyrpides N."/>
            <person name="Mavromatis K."/>
            <person name="Ivanova N."/>
            <person name="Mikhailova N."/>
            <person name="Chertkov O."/>
            <person name="Saunders E."/>
            <person name="Detter J.C."/>
            <person name="Tapia R."/>
            <person name="Han C."/>
            <person name="Land M."/>
            <person name="Hauser L."/>
            <person name="Markowitz V."/>
            <person name="Cheng J.-F."/>
            <person name="Hugenholtz P."/>
            <person name="Woyke T."/>
            <person name="Wu D."/>
            <person name="Pukall R."/>
            <person name="Gehrich-Schroeter G."/>
            <person name="Schneider S."/>
            <person name="Klenk H.-P."/>
            <person name="Eisen J.A."/>
        </authorList>
    </citation>
    <scope>NUCLEOTIDE SEQUENCE [LARGE SCALE GENOMIC DNA]</scope>
    <source>
        <strain evidence="3">ATCC 700253 / DSM 10332 / NAL</strain>
    </source>
</reference>
<evidence type="ECO:0000313" key="3">
    <source>
        <dbReference type="Proteomes" id="UP000005439"/>
    </source>
</evidence>
<keyword evidence="3" id="KW-1185">Reference proteome</keyword>
<dbReference type="KEGG" id="sap:Sulac_0392"/>
<feature type="transmembrane region" description="Helical" evidence="1">
    <location>
        <begin position="20"/>
        <end position="40"/>
    </location>
</feature>
<accession>G8TY52</accession>
<dbReference type="AlphaFoldDB" id="G8TY52"/>
<organism evidence="2 3">
    <name type="scientific">Sulfobacillus acidophilus (strain ATCC 700253 / DSM 10332 / NAL)</name>
    <dbReference type="NCBI Taxonomy" id="679936"/>
    <lineage>
        <taxon>Bacteria</taxon>
        <taxon>Bacillati</taxon>
        <taxon>Bacillota</taxon>
        <taxon>Clostridia</taxon>
        <taxon>Eubacteriales</taxon>
        <taxon>Clostridiales Family XVII. Incertae Sedis</taxon>
        <taxon>Sulfobacillus</taxon>
    </lineage>
</organism>
<keyword evidence="1" id="KW-0812">Transmembrane</keyword>
<sequence>MSLYHLVWFGYDLHRLLTGRASLWTLFYLGMGLWGLWRAIRWARRG</sequence>
<dbReference type="PATRIC" id="fig|679936.5.peg.395"/>
<dbReference type="STRING" id="679936.Sulac_0392"/>
<keyword evidence="1" id="KW-0472">Membrane</keyword>
<gene>
    <name evidence="2" type="ordered locus">Sulac_0392</name>
</gene>
<proteinExistence type="predicted"/>
<dbReference type="HOGENOM" id="CLU_3189845_0_0_9"/>
<dbReference type="EMBL" id="CP003179">
    <property type="protein sequence ID" value="AEW03959.1"/>
    <property type="molecule type" value="Genomic_DNA"/>
</dbReference>
<evidence type="ECO:0000313" key="2">
    <source>
        <dbReference type="EMBL" id="AEW03959.1"/>
    </source>
</evidence>
<reference evidence="2 3" key="2">
    <citation type="journal article" date="2012" name="Stand. Genomic Sci.">
        <title>Complete genome sequence of the moderately thermophilic mineral-sulfide-oxidizing firmicute Sulfobacillus acidophilus type strain (NAL(T)).</title>
        <authorList>
            <person name="Anderson I."/>
            <person name="Chertkov O."/>
            <person name="Chen A."/>
            <person name="Saunders E."/>
            <person name="Lapidus A."/>
            <person name="Nolan M."/>
            <person name="Lucas S."/>
            <person name="Hammon N."/>
            <person name="Deshpande S."/>
            <person name="Cheng J.F."/>
            <person name="Han C."/>
            <person name="Tapia R."/>
            <person name="Goodwin L.A."/>
            <person name="Pitluck S."/>
            <person name="Liolios K."/>
            <person name="Pagani I."/>
            <person name="Ivanova N."/>
            <person name="Mikhailova N."/>
            <person name="Pati A."/>
            <person name="Palaniappan K."/>
            <person name="Land M."/>
            <person name="Pan C."/>
            <person name="Rohde M."/>
            <person name="Pukall R."/>
            <person name="Goker M."/>
            <person name="Detter J.C."/>
            <person name="Woyke T."/>
            <person name="Bristow J."/>
            <person name="Eisen J.A."/>
            <person name="Markowitz V."/>
            <person name="Hugenholtz P."/>
            <person name="Kyrpides N.C."/>
            <person name="Klenk H.P."/>
            <person name="Mavromatis K."/>
        </authorList>
    </citation>
    <scope>NUCLEOTIDE SEQUENCE [LARGE SCALE GENOMIC DNA]</scope>
    <source>
        <strain evidence="3">ATCC 700253 / DSM 10332 / NAL</strain>
    </source>
</reference>
<evidence type="ECO:0000256" key="1">
    <source>
        <dbReference type="SAM" id="Phobius"/>
    </source>
</evidence>
<keyword evidence="1" id="KW-1133">Transmembrane helix</keyword>
<name>G8TY52_SULAD</name>
<protein>
    <submittedName>
        <fullName evidence="2">Uncharacterized protein</fullName>
    </submittedName>
</protein>
<dbReference type="Proteomes" id="UP000005439">
    <property type="component" value="Chromosome"/>
</dbReference>